<name>A0A0A9AYJ6_ARUDO</name>
<sequence>MAQQKCVFLPINCEGVPHSASHFIYFFQNNVQEEKQSVPLF</sequence>
<accession>A0A0A9AYJ6</accession>
<reference evidence="1" key="1">
    <citation type="submission" date="2014-09" db="EMBL/GenBank/DDBJ databases">
        <authorList>
            <person name="Magalhaes I.L.F."/>
            <person name="Oliveira U."/>
            <person name="Santos F.R."/>
            <person name="Vidigal T.H.D.A."/>
            <person name="Brescovit A.D."/>
            <person name="Santos A.J."/>
        </authorList>
    </citation>
    <scope>NUCLEOTIDE SEQUENCE</scope>
    <source>
        <tissue evidence="1">Shoot tissue taken approximately 20 cm above the soil surface</tissue>
    </source>
</reference>
<dbReference type="AlphaFoldDB" id="A0A0A9AYJ6"/>
<evidence type="ECO:0000313" key="1">
    <source>
        <dbReference type="EMBL" id="JAD54963.1"/>
    </source>
</evidence>
<proteinExistence type="predicted"/>
<reference evidence="1" key="2">
    <citation type="journal article" date="2015" name="Data Brief">
        <title>Shoot transcriptome of the giant reed, Arundo donax.</title>
        <authorList>
            <person name="Barrero R.A."/>
            <person name="Guerrero F.D."/>
            <person name="Moolhuijzen P."/>
            <person name="Goolsby J.A."/>
            <person name="Tidwell J."/>
            <person name="Bellgard S.E."/>
            <person name="Bellgard M.I."/>
        </authorList>
    </citation>
    <scope>NUCLEOTIDE SEQUENCE</scope>
    <source>
        <tissue evidence="1">Shoot tissue taken approximately 20 cm above the soil surface</tissue>
    </source>
</reference>
<organism evidence="1">
    <name type="scientific">Arundo donax</name>
    <name type="common">Giant reed</name>
    <name type="synonym">Donax arundinaceus</name>
    <dbReference type="NCBI Taxonomy" id="35708"/>
    <lineage>
        <taxon>Eukaryota</taxon>
        <taxon>Viridiplantae</taxon>
        <taxon>Streptophyta</taxon>
        <taxon>Embryophyta</taxon>
        <taxon>Tracheophyta</taxon>
        <taxon>Spermatophyta</taxon>
        <taxon>Magnoliopsida</taxon>
        <taxon>Liliopsida</taxon>
        <taxon>Poales</taxon>
        <taxon>Poaceae</taxon>
        <taxon>PACMAD clade</taxon>
        <taxon>Arundinoideae</taxon>
        <taxon>Arundineae</taxon>
        <taxon>Arundo</taxon>
    </lineage>
</organism>
<dbReference type="EMBL" id="GBRH01242932">
    <property type="protein sequence ID" value="JAD54963.1"/>
    <property type="molecule type" value="Transcribed_RNA"/>
</dbReference>
<protein>
    <submittedName>
        <fullName evidence="1">Uncharacterized protein</fullName>
    </submittedName>
</protein>